<gene>
    <name evidence="1" type="ORF">GZ77_15235</name>
</gene>
<dbReference type="AlphaFoldDB" id="A0A081N5D4"/>
<reference evidence="1 2" key="1">
    <citation type="submission" date="2014-06" db="EMBL/GenBank/DDBJ databases">
        <title>Whole Genome Sequences of Three Symbiotic Endozoicomonas Bacteria.</title>
        <authorList>
            <person name="Neave M.J."/>
            <person name="Apprill A."/>
            <person name="Voolstra C.R."/>
        </authorList>
    </citation>
    <scope>NUCLEOTIDE SEQUENCE [LARGE SCALE GENOMIC DNA]</scope>
    <source>
        <strain evidence="1 2">LMG 24815</strain>
    </source>
</reference>
<evidence type="ECO:0000313" key="1">
    <source>
        <dbReference type="EMBL" id="KEQ13657.1"/>
    </source>
</evidence>
<name>A0A081N5D4_9GAMM</name>
<protein>
    <submittedName>
        <fullName evidence="1">Uncharacterized protein</fullName>
    </submittedName>
</protein>
<organism evidence="1 2">
    <name type="scientific">Endozoicomonas montiporae</name>
    <dbReference type="NCBI Taxonomy" id="1027273"/>
    <lineage>
        <taxon>Bacteria</taxon>
        <taxon>Pseudomonadati</taxon>
        <taxon>Pseudomonadota</taxon>
        <taxon>Gammaproteobacteria</taxon>
        <taxon>Oceanospirillales</taxon>
        <taxon>Endozoicomonadaceae</taxon>
        <taxon>Endozoicomonas</taxon>
    </lineage>
</organism>
<keyword evidence="2" id="KW-1185">Reference proteome</keyword>
<comment type="caution">
    <text evidence="1">The sequence shown here is derived from an EMBL/GenBank/DDBJ whole genome shotgun (WGS) entry which is preliminary data.</text>
</comment>
<dbReference type="Proteomes" id="UP000028006">
    <property type="component" value="Unassembled WGS sequence"/>
</dbReference>
<dbReference type="RefSeq" id="WP_061509615.1">
    <property type="nucleotide sequence ID" value="NZ_JOKG01000003.1"/>
</dbReference>
<accession>A0A081N5D4</accession>
<evidence type="ECO:0000313" key="2">
    <source>
        <dbReference type="Proteomes" id="UP000028006"/>
    </source>
</evidence>
<proteinExistence type="predicted"/>
<dbReference type="EMBL" id="JOKG01000003">
    <property type="protein sequence ID" value="KEQ13657.1"/>
    <property type="molecule type" value="Genomic_DNA"/>
</dbReference>
<sequence length="63" mass="7202">MIFLSDSNHLQKLTGLPVRTATTKVVKNNNDDLSMNIELLHNQHHRTISVINAWLWLTGKPEP</sequence>